<dbReference type="STRING" id="7168.A0A182MZW5"/>
<evidence type="ECO:0000313" key="2">
    <source>
        <dbReference type="EnsemblMetazoa" id="ADIR000920-PA"/>
    </source>
</evidence>
<name>A0A182MZW5_9DIPT</name>
<dbReference type="Proteomes" id="UP000075884">
    <property type="component" value="Unassembled WGS sequence"/>
</dbReference>
<proteinExistence type="predicted"/>
<dbReference type="PANTHER" id="PTHR15208:SF2">
    <property type="entry name" value="RECEPTOR-BINDING CANCER ANTIGEN EXPRESSED ON SISO CELLS"/>
    <property type="match status" value="1"/>
</dbReference>
<feature type="compositionally biased region" description="Basic and acidic residues" evidence="1">
    <location>
        <begin position="60"/>
        <end position="71"/>
    </location>
</feature>
<keyword evidence="3" id="KW-1185">Reference proteome</keyword>
<dbReference type="GO" id="GO:0030141">
    <property type="term" value="C:secretory granule"/>
    <property type="evidence" value="ECO:0007669"/>
    <property type="project" value="TreeGrafter"/>
</dbReference>
<protein>
    <recommendedName>
        <fullName evidence="4">Receptor-binding cancer antigen expressed on SiSo cells</fullName>
    </recommendedName>
</protein>
<sequence length="208" mass="23198">MITELVMNRVRQLLLAIVGVLKRALCCFSRRRKLSVGEAGALSTVSVDRYPGASRGGKGAAEKDWNSWDDSPKTVEEHIERYRETLAQPPSPGDPQPEVDYFQDMAPQISSQPKLCIATEAEPSDFSRLVAKIDIPVVNELEDWNEGDRSGWDDADETTTKQLIRETRKELRAQRHQSRHQHEPTGSSIKQPTDGSGAGQLIFRSEAA</sequence>
<dbReference type="VEuPathDB" id="VectorBase:ADIR000920"/>
<dbReference type="EnsemblMetazoa" id="ADIR000920-RA">
    <property type="protein sequence ID" value="ADIR000920-PA"/>
    <property type="gene ID" value="ADIR000920"/>
</dbReference>
<dbReference type="InterPro" id="IPR017025">
    <property type="entry name" value="Cancer-assoc_antigen_RCAS1"/>
</dbReference>
<feature type="region of interest" description="Disordered" evidence="1">
    <location>
        <begin position="146"/>
        <end position="208"/>
    </location>
</feature>
<evidence type="ECO:0000313" key="3">
    <source>
        <dbReference type="Proteomes" id="UP000075884"/>
    </source>
</evidence>
<feature type="compositionally biased region" description="Basic and acidic residues" evidence="1">
    <location>
        <begin position="163"/>
        <end position="173"/>
    </location>
</feature>
<evidence type="ECO:0008006" key="4">
    <source>
        <dbReference type="Google" id="ProtNLM"/>
    </source>
</evidence>
<feature type="region of interest" description="Disordered" evidence="1">
    <location>
        <begin position="52"/>
        <end position="71"/>
    </location>
</feature>
<evidence type="ECO:0000256" key="1">
    <source>
        <dbReference type="SAM" id="MobiDB-lite"/>
    </source>
</evidence>
<reference evidence="3" key="1">
    <citation type="submission" date="2013-03" db="EMBL/GenBank/DDBJ databases">
        <title>The Genome Sequence of Anopheles dirus WRAIR2.</title>
        <authorList>
            <consortium name="The Broad Institute Genomics Platform"/>
            <person name="Neafsey D.E."/>
            <person name="Walton C."/>
            <person name="Walker B."/>
            <person name="Young S.K."/>
            <person name="Zeng Q."/>
            <person name="Gargeya S."/>
            <person name="Fitzgerald M."/>
            <person name="Haas B."/>
            <person name="Abouelleil A."/>
            <person name="Allen A.W."/>
            <person name="Alvarado L."/>
            <person name="Arachchi H.M."/>
            <person name="Berlin A.M."/>
            <person name="Chapman S.B."/>
            <person name="Gainer-Dewar J."/>
            <person name="Goldberg J."/>
            <person name="Griggs A."/>
            <person name="Gujja S."/>
            <person name="Hansen M."/>
            <person name="Howarth C."/>
            <person name="Imamovic A."/>
            <person name="Ireland A."/>
            <person name="Larimer J."/>
            <person name="McCowan C."/>
            <person name="Murphy C."/>
            <person name="Pearson M."/>
            <person name="Poon T.W."/>
            <person name="Priest M."/>
            <person name="Roberts A."/>
            <person name="Saif S."/>
            <person name="Shea T."/>
            <person name="Sisk P."/>
            <person name="Sykes S."/>
            <person name="Wortman J."/>
            <person name="Nusbaum C."/>
            <person name="Birren B."/>
        </authorList>
    </citation>
    <scope>NUCLEOTIDE SEQUENCE [LARGE SCALE GENOMIC DNA]</scope>
    <source>
        <strain evidence="3">WRAIR2</strain>
    </source>
</reference>
<dbReference type="AlphaFoldDB" id="A0A182MZW5"/>
<accession>A0A182MZW5</accession>
<dbReference type="PANTHER" id="PTHR15208">
    <property type="entry name" value="RECEPTOR-BINDING CANCER ANTIGEN EXPRESSED ON SISO CELLS CANCER ASSOCIATED SURFACE ANTIGEN RCAS1 ESTROGEN RECEPTOR-BINDING FRAGMENT- ASSOCIATED GENE 9 PROTEIN"/>
    <property type="match status" value="1"/>
</dbReference>
<reference evidence="2" key="2">
    <citation type="submission" date="2020-05" db="UniProtKB">
        <authorList>
            <consortium name="EnsemblMetazoa"/>
        </authorList>
    </citation>
    <scope>IDENTIFICATION</scope>
    <source>
        <strain evidence="2">WRAIR2</strain>
    </source>
</reference>
<feature type="compositionally biased region" description="Polar residues" evidence="1">
    <location>
        <begin position="184"/>
        <end position="194"/>
    </location>
</feature>
<organism evidence="2 3">
    <name type="scientific">Anopheles dirus</name>
    <dbReference type="NCBI Taxonomy" id="7168"/>
    <lineage>
        <taxon>Eukaryota</taxon>
        <taxon>Metazoa</taxon>
        <taxon>Ecdysozoa</taxon>
        <taxon>Arthropoda</taxon>
        <taxon>Hexapoda</taxon>
        <taxon>Insecta</taxon>
        <taxon>Pterygota</taxon>
        <taxon>Neoptera</taxon>
        <taxon>Endopterygota</taxon>
        <taxon>Diptera</taxon>
        <taxon>Nematocera</taxon>
        <taxon>Culicoidea</taxon>
        <taxon>Culicidae</taxon>
        <taxon>Anophelinae</taxon>
        <taxon>Anopheles</taxon>
    </lineage>
</organism>